<evidence type="ECO:0000313" key="1">
    <source>
        <dbReference type="EMBL" id="VBB68899.1"/>
    </source>
</evidence>
<organism evidence="1">
    <name type="scientific">invertebrate metagenome</name>
    <dbReference type="NCBI Taxonomy" id="1711999"/>
    <lineage>
        <taxon>unclassified sequences</taxon>
        <taxon>metagenomes</taxon>
        <taxon>organismal metagenomes</taxon>
    </lineage>
</organism>
<name>A0A484H4X6_9ZZZZ</name>
<sequence>MRRERAHSVWAAEEQRATDRVRVEDALRAPCKGRAQRTRAAEYCMRAQRGANVGQYQEHVNYCD</sequence>
<accession>A0A484H4X6</accession>
<dbReference type="AlphaFoldDB" id="A0A484H4X6"/>
<dbReference type="EMBL" id="LR026963">
    <property type="protein sequence ID" value="VBB68899.1"/>
    <property type="molecule type" value="Genomic_DNA"/>
</dbReference>
<proteinExistence type="predicted"/>
<protein>
    <submittedName>
        <fullName evidence="1">Uncharacterized protein</fullName>
    </submittedName>
</protein>
<gene>
    <name evidence="1" type="ORF">RIEGSTA812A_PEG_372</name>
</gene>
<reference evidence="1" key="1">
    <citation type="submission" date="2018-10" db="EMBL/GenBank/DDBJ databases">
        <authorList>
            <person name="Gruber-Vodicka H."/>
            <person name="Jaeckle O."/>
        </authorList>
    </citation>
    <scope>NUCLEOTIDE SEQUENCE</scope>
</reference>